<reference evidence="1 2" key="1">
    <citation type="submission" date="2020-08" db="EMBL/GenBank/DDBJ databases">
        <title>Sequencing the genomes of 1000 actinobacteria strains.</title>
        <authorList>
            <person name="Klenk H.-P."/>
        </authorList>
    </citation>
    <scope>NUCLEOTIDE SEQUENCE [LARGE SCALE GENOMIC DNA]</scope>
    <source>
        <strain evidence="1 2">DSM 45486</strain>
    </source>
</reference>
<dbReference type="RefSeq" id="WP_281391921.1">
    <property type="nucleotide sequence ID" value="NZ_JACHMO010000001.1"/>
</dbReference>
<keyword evidence="2" id="KW-1185">Reference proteome</keyword>
<protein>
    <submittedName>
        <fullName evidence="1">Uncharacterized protein</fullName>
    </submittedName>
</protein>
<proteinExistence type="predicted"/>
<dbReference type="Proteomes" id="UP000552097">
    <property type="component" value="Unassembled WGS sequence"/>
</dbReference>
<dbReference type="EMBL" id="JACHMO010000001">
    <property type="protein sequence ID" value="MBB5803577.1"/>
    <property type="molecule type" value="Genomic_DNA"/>
</dbReference>
<sequence>MYRAKFSTGYWSVRLSVSTVAGLRPAIVLTRRTDKGTCRLDRD</sequence>
<gene>
    <name evidence="1" type="ORF">F4560_003345</name>
</gene>
<name>A0A7W9M193_9PSEU</name>
<accession>A0A7W9M193</accession>
<evidence type="ECO:0000313" key="2">
    <source>
        <dbReference type="Proteomes" id="UP000552097"/>
    </source>
</evidence>
<organism evidence="1 2">
    <name type="scientific">Saccharothrix ecbatanensis</name>
    <dbReference type="NCBI Taxonomy" id="1105145"/>
    <lineage>
        <taxon>Bacteria</taxon>
        <taxon>Bacillati</taxon>
        <taxon>Actinomycetota</taxon>
        <taxon>Actinomycetes</taxon>
        <taxon>Pseudonocardiales</taxon>
        <taxon>Pseudonocardiaceae</taxon>
        <taxon>Saccharothrix</taxon>
    </lineage>
</organism>
<dbReference type="AlphaFoldDB" id="A0A7W9M193"/>
<comment type="caution">
    <text evidence="1">The sequence shown here is derived from an EMBL/GenBank/DDBJ whole genome shotgun (WGS) entry which is preliminary data.</text>
</comment>
<evidence type="ECO:0000313" key="1">
    <source>
        <dbReference type="EMBL" id="MBB5803577.1"/>
    </source>
</evidence>